<gene>
    <name evidence="2" type="ORF">J2X98_001545</name>
</gene>
<evidence type="ECO:0000313" key="3">
    <source>
        <dbReference type="Proteomes" id="UP001226577"/>
    </source>
</evidence>
<dbReference type="Pfam" id="PF25056">
    <property type="entry name" value="DUF7793"/>
    <property type="match status" value="1"/>
</dbReference>
<accession>A0ABT9RT49</accession>
<proteinExistence type="predicted"/>
<dbReference type="Proteomes" id="UP001226577">
    <property type="component" value="Unassembled WGS sequence"/>
</dbReference>
<dbReference type="RefSeq" id="WP_307306258.1">
    <property type="nucleotide sequence ID" value="NZ_JAUSRE010000006.1"/>
</dbReference>
<dbReference type="InterPro" id="IPR036513">
    <property type="entry name" value="STAS_dom_sf"/>
</dbReference>
<dbReference type="InterPro" id="IPR056695">
    <property type="entry name" value="DUF7793"/>
</dbReference>
<feature type="domain" description="DUF7793" evidence="1">
    <location>
        <begin position="13"/>
        <end position="118"/>
    </location>
</feature>
<organism evidence="2 3">
    <name type="scientific">Pseudarthrobacter enclensis</name>
    <dbReference type="NCBI Taxonomy" id="993070"/>
    <lineage>
        <taxon>Bacteria</taxon>
        <taxon>Bacillati</taxon>
        <taxon>Actinomycetota</taxon>
        <taxon>Actinomycetes</taxon>
        <taxon>Micrococcales</taxon>
        <taxon>Micrococcaceae</taxon>
        <taxon>Pseudarthrobacter</taxon>
    </lineage>
</organism>
<name>A0ABT9RT49_9MICC</name>
<dbReference type="SUPFAM" id="SSF52091">
    <property type="entry name" value="SpoIIaa-like"/>
    <property type="match status" value="1"/>
</dbReference>
<evidence type="ECO:0000313" key="2">
    <source>
        <dbReference type="EMBL" id="MDP9887966.1"/>
    </source>
</evidence>
<reference evidence="2 3" key="1">
    <citation type="submission" date="2023-07" db="EMBL/GenBank/DDBJ databases">
        <title>Sorghum-associated microbial communities from plants grown in Nebraska, USA.</title>
        <authorList>
            <person name="Schachtman D."/>
        </authorList>
    </citation>
    <scope>NUCLEOTIDE SEQUENCE [LARGE SCALE GENOMIC DNA]</scope>
    <source>
        <strain evidence="2 3">CC222</strain>
    </source>
</reference>
<protein>
    <recommendedName>
        <fullName evidence="1">DUF7793 domain-containing protein</fullName>
    </recommendedName>
</protein>
<comment type="caution">
    <text evidence="2">The sequence shown here is derived from an EMBL/GenBank/DDBJ whole genome shotgun (WGS) entry which is preliminary data.</text>
</comment>
<dbReference type="Gene3D" id="3.40.1680.10">
    <property type="entry name" value="yp_829618.1 domain like"/>
    <property type="match status" value="1"/>
</dbReference>
<dbReference type="Gene3D" id="3.40.970.30">
    <property type="entry name" value="yp_829618.1 like domains"/>
    <property type="match status" value="1"/>
</dbReference>
<keyword evidence="3" id="KW-1185">Reference proteome</keyword>
<sequence>MSKVDIKGKGTLELSGGVLRLRWKRGACIGIDVATAALEAIATLGHGARLPMLVDIQGVTHSAAARKVFPDSSSVSRMALLGSSPVDRAVAMFRLPLVPAGFPIRYFTSADSALAWLLEASGESDTEPGNNH</sequence>
<dbReference type="EMBL" id="JAUSRE010000006">
    <property type="protein sequence ID" value="MDP9887966.1"/>
    <property type="molecule type" value="Genomic_DNA"/>
</dbReference>
<evidence type="ECO:0000259" key="1">
    <source>
        <dbReference type="Pfam" id="PF25056"/>
    </source>
</evidence>